<dbReference type="InterPro" id="IPR013325">
    <property type="entry name" value="RNA_pol_sigma_r2"/>
</dbReference>
<evidence type="ECO:0000259" key="6">
    <source>
        <dbReference type="Pfam" id="PF04542"/>
    </source>
</evidence>
<evidence type="ECO:0000256" key="3">
    <source>
        <dbReference type="ARBA" id="ARBA00023082"/>
    </source>
</evidence>
<dbReference type="SUPFAM" id="SSF88659">
    <property type="entry name" value="Sigma3 and sigma4 domains of RNA polymerase sigma factors"/>
    <property type="match status" value="1"/>
</dbReference>
<dbReference type="InterPro" id="IPR036388">
    <property type="entry name" value="WH-like_DNA-bd_sf"/>
</dbReference>
<dbReference type="InterPro" id="IPR013324">
    <property type="entry name" value="RNA_pol_sigma_r3/r4-like"/>
</dbReference>
<dbReference type="SUPFAM" id="SSF88946">
    <property type="entry name" value="Sigma2 domain of RNA polymerase sigma factors"/>
    <property type="match status" value="1"/>
</dbReference>
<keyword evidence="5" id="KW-0804">Transcription</keyword>
<comment type="similarity">
    <text evidence="1">Belongs to the sigma-70 factor family. ECF subfamily.</text>
</comment>
<dbReference type="NCBIfam" id="TIGR02937">
    <property type="entry name" value="sigma70-ECF"/>
    <property type="match status" value="1"/>
</dbReference>
<dbReference type="InterPro" id="IPR014284">
    <property type="entry name" value="RNA_pol_sigma-70_dom"/>
</dbReference>
<name>A0A3B0V5X0_9ZZZZ</name>
<dbReference type="PANTHER" id="PTHR43133">
    <property type="entry name" value="RNA POLYMERASE ECF-TYPE SIGMA FACTO"/>
    <property type="match status" value="1"/>
</dbReference>
<keyword evidence="2" id="KW-0805">Transcription regulation</keyword>
<reference evidence="7" key="1">
    <citation type="submission" date="2018-06" db="EMBL/GenBank/DDBJ databases">
        <authorList>
            <person name="Zhirakovskaya E."/>
        </authorList>
    </citation>
    <scope>NUCLEOTIDE SEQUENCE</scope>
</reference>
<organism evidence="7">
    <name type="scientific">hydrothermal vent metagenome</name>
    <dbReference type="NCBI Taxonomy" id="652676"/>
    <lineage>
        <taxon>unclassified sequences</taxon>
        <taxon>metagenomes</taxon>
        <taxon>ecological metagenomes</taxon>
    </lineage>
</organism>
<dbReference type="Gene3D" id="1.10.1740.10">
    <property type="match status" value="1"/>
</dbReference>
<keyword evidence="3" id="KW-0731">Sigma factor</keyword>
<gene>
    <name evidence="7" type="ORF">MNBD_GAMMA01-1490</name>
</gene>
<dbReference type="EMBL" id="UOEW01000138">
    <property type="protein sequence ID" value="VAW36300.1"/>
    <property type="molecule type" value="Genomic_DNA"/>
</dbReference>
<dbReference type="PANTHER" id="PTHR43133:SF8">
    <property type="entry name" value="RNA POLYMERASE SIGMA FACTOR HI_1459-RELATED"/>
    <property type="match status" value="1"/>
</dbReference>
<dbReference type="GO" id="GO:0003677">
    <property type="term" value="F:DNA binding"/>
    <property type="evidence" value="ECO:0007669"/>
    <property type="project" value="UniProtKB-KW"/>
</dbReference>
<proteinExistence type="inferred from homology"/>
<evidence type="ECO:0000313" key="7">
    <source>
        <dbReference type="EMBL" id="VAW36300.1"/>
    </source>
</evidence>
<dbReference type="Gene3D" id="1.10.10.10">
    <property type="entry name" value="Winged helix-like DNA-binding domain superfamily/Winged helix DNA-binding domain"/>
    <property type="match status" value="1"/>
</dbReference>
<dbReference type="GO" id="GO:0006352">
    <property type="term" value="P:DNA-templated transcription initiation"/>
    <property type="evidence" value="ECO:0007669"/>
    <property type="project" value="InterPro"/>
</dbReference>
<sequence>MSLTTAQINKIFAAHHGHIIKAVGVLRPEVKGVTADDVEQEVSIRLLKLIKSDREIENISSYIYRITANVIIDLARKNQKHTNETTLPDEKDEEDYRPGLVSESLKPEQQLANEDLLQRVLAVIEMLPESRRIAVKLRLQGFSIKEMSDMTGWSFYKAENLSKRAMTALKNKLQDLGIEYEIN</sequence>
<dbReference type="AlphaFoldDB" id="A0A3B0V5X0"/>
<protein>
    <recommendedName>
        <fullName evidence="6">RNA polymerase sigma-70 region 2 domain-containing protein</fullName>
    </recommendedName>
</protein>
<evidence type="ECO:0000256" key="1">
    <source>
        <dbReference type="ARBA" id="ARBA00010641"/>
    </source>
</evidence>
<dbReference type="InterPro" id="IPR007627">
    <property type="entry name" value="RNA_pol_sigma70_r2"/>
</dbReference>
<accession>A0A3B0V5X0</accession>
<evidence type="ECO:0000256" key="4">
    <source>
        <dbReference type="ARBA" id="ARBA00023125"/>
    </source>
</evidence>
<evidence type="ECO:0000256" key="5">
    <source>
        <dbReference type="ARBA" id="ARBA00023163"/>
    </source>
</evidence>
<feature type="domain" description="RNA polymerase sigma-70 region 2" evidence="6">
    <location>
        <begin position="32"/>
        <end position="80"/>
    </location>
</feature>
<evidence type="ECO:0000256" key="2">
    <source>
        <dbReference type="ARBA" id="ARBA00023015"/>
    </source>
</evidence>
<keyword evidence="4" id="KW-0238">DNA-binding</keyword>
<dbReference type="GO" id="GO:0016987">
    <property type="term" value="F:sigma factor activity"/>
    <property type="evidence" value="ECO:0007669"/>
    <property type="project" value="UniProtKB-KW"/>
</dbReference>
<dbReference type="Pfam" id="PF04542">
    <property type="entry name" value="Sigma70_r2"/>
    <property type="match status" value="1"/>
</dbReference>
<dbReference type="InterPro" id="IPR039425">
    <property type="entry name" value="RNA_pol_sigma-70-like"/>
</dbReference>